<accession>A0A1E5RTB0</accession>
<evidence type="ECO:0000313" key="9">
    <source>
        <dbReference type="EMBL" id="OEJ90109.1"/>
    </source>
</evidence>
<dbReference type="Gene3D" id="3.40.50.150">
    <property type="entry name" value="Vaccinia Virus protein VP39"/>
    <property type="match status" value="1"/>
</dbReference>
<dbReference type="Pfam" id="PF09445">
    <property type="entry name" value="Methyltransf_15"/>
    <property type="match status" value="1"/>
</dbReference>
<dbReference type="InterPro" id="IPR019012">
    <property type="entry name" value="RNA_cap_Gua-N2-MeTrfase"/>
</dbReference>
<feature type="compositionally biased region" description="Basic and acidic residues" evidence="8">
    <location>
        <begin position="228"/>
        <end position="238"/>
    </location>
</feature>
<name>A0A1E5RTB0_9ASCO</name>
<comment type="catalytic activity">
    <reaction evidence="6">
        <text>a 5'-end (N(7)-methyl 5'-triphosphoguanosine)-ribonucleoside in snRNA + S-adenosyl-L-methionine = a 5'-end (N(2),N(7)-dimethyl 5'-triphosphoguanosine)-ribonucleoside in snRNA + S-adenosyl-L-homocysteine + H(+)</text>
        <dbReference type="Rhea" id="RHEA:78471"/>
        <dbReference type="Rhea" id="RHEA-COMP:19085"/>
        <dbReference type="Rhea" id="RHEA-COMP:19087"/>
        <dbReference type="ChEBI" id="CHEBI:15378"/>
        <dbReference type="ChEBI" id="CHEBI:57856"/>
        <dbReference type="ChEBI" id="CHEBI:59789"/>
        <dbReference type="ChEBI" id="CHEBI:156461"/>
        <dbReference type="ChEBI" id="CHEBI:172880"/>
    </reaction>
    <physiologicalReaction direction="left-to-right" evidence="6">
        <dbReference type="Rhea" id="RHEA:78472"/>
    </physiologicalReaction>
</comment>
<evidence type="ECO:0000256" key="6">
    <source>
        <dbReference type="ARBA" id="ARBA00049075"/>
    </source>
</evidence>
<keyword evidence="10" id="KW-1185">Reference proteome</keyword>
<dbReference type="Proteomes" id="UP000095605">
    <property type="component" value="Unassembled WGS sequence"/>
</dbReference>
<feature type="region of interest" description="Disordered" evidence="8">
    <location>
        <begin position="218"/>
        <end position="252"/>
    </location>
</feature>
<comment type="caution">
    <text evidence="9">The sequence shown here is derived from an EMBL/GenBank/DDBJ whole genome shotgun (WGS) entry which is preliminary data.</text>
</comment>
<organism evidence="9 10">
    <name type="scientific">Hanseniaspora opuntiae</name>
    <dbReference type="NCBI Taxonomy" id="211096"/>
    <lineage>
        <taxon>Eukaryota</taxon>
        <taxon>Fungi</taxon>
        <taxon>Dikarya</taxon>
        <taxon>Ascomycota</taxon>
        <taxon>Saccharomycotina</taxon>
        <taxon>Saccharomycetes</taxon>
        <taxon>Saccharomycodales</taxon>
        <taxon>Saccharomycodaceae</taxon>
        <taxon>Hanseniaspora</taxon>
    </lineage>
</organism>
<evidence type="ECO:0000256" key="8">
    <source>
        <dbReference type="SAM" id="MobiDB-lite"/>
    </source>
</evidence>
<dbReference type="PANTHER" id="PTHR14741:SF32">
    <property type="entry name" value="TRIMETHYLGUANOSINE SYNTHASE"/>
    <property type="match status" value="1"/>
</dbReference>
<sequence>MNSNTTEQLVYFDHLEKTELTLNDLKKYLLKEKNEFLNNLIPLPSKEDTVRHYKIIEPLDYASKLYQDAKEEHDSFMMEIQEREKEIMNEEHPYRTDEYENTKYNYPMMKFKHYIKRYHNIIKKSKTECYRLEYDINDLISLEEKKARLSAEVSKHLLNGESLEYIVTDNNINECDYFQELSMRRYWFFRFSLFHKLKFYLKKDCTDFKQDVLNNLSASETNDSSSNKPEDLEQKETEPSPDNENNKMMPTNEKMGTNVIEHTDIRETVPEEEIKYYTLSDDELLKENEQTLKEKLEKFKNNNVVKAAILEDFKPILLTRELWFSVSPEDISAFMAEYSYKKLSDNGKTKLKGISMDITCGSGMDAMYLSKYWDSVIAVDISLENLYCAFKNAQNYGVLDKISFIKNDFNDPIFHQTFKEIYKGKLDFIYSSPPWLGPTYSELMSYDVDNHLGMEGMSNLLNKCLMLTDNCCFLLPKNSSIDQLISIARFHYKKIDPPVKIIYVSLDGKTKGLLAFFGEKLCSN</sequence>
<dbReference type="AlphaFoldDB" id="A0A1E5RTB0"/>
<gene>
    <name evidence="9" type="ORF">AWRI3578_g744</name>
</gene>
<evidence type="ECO:0000256" key="4">
    <source>
        <dbReference type="ARBA" id="ARBA00048740"/>
    </source>
</evidence>
<feature type="compositionally biased region" description="Polar residues" evidence="8">
    <location>
        <begin position="218"/>
        <end position="227"/>
    </location>
</feature>
<evidence type="ECO:0000256" key="1">
    <source>
        <dbReference type="ARBA" id="ARBA00018517"/>
    </source>
</evidence>
<comment type="catalytic activity">
    <reaction evidence="4">
        <text>a 5'-end (N(7)-methyl 5'-triphosphoguanosine)-ribonucleoside in snoRNA + S-adenosyl-L-methionine = a 5'-end (N(2),N(7)-dimethyl 5'-triphosphoguanosine)-ribonucleoside in snoRNA + S-adenosyl-L-homocysteine + H(+)</text>
        <dbReference type="Rhea" id="RHEA:78475"/>
        <dbReference type="Rhea" id="RHEA-COMP:19086"/>
        <dbReference type="Rhea" id="RHEA-COMP:19088"/>
        <dbReference type="ChEBI" id="CHEBI:15378"/>
        <dbReference type="ChEBI" id="CHEBI:57856"/>
        <dbReference type="ChEBI" id="CHEBI:59789"/>
        <dbReference type="ChEBI" id="CHEBI:156461"/>
        <dbReference type="ChEBI" id="CHEBI:172880"/>
    </reaction>
    <physiologicalReaction direction="left-to-right" evidence="4">
        <dbReference type="Rhea" id="RHEA:78476"/>
    </physiologicalReaction>
</comment>
<comment type="similarity">
    <text evidence="2">Belongs to the methyltransferase superfamily. Trimethylguanosine synthase family.</text>
</comment>
<evidence type="ECO:0000313" key="10">
    <source>
        <dbReference type="Proteomes" id="UP000095605"/>
    </source>
</evidence>
<evidence type="ECO:0000256" key="7">
    <source>
        <dbReference type="ARBA" id="ARBA00049790"/>
    </source>
</evidence>
<dbReference type="GO" id="GO:0071164">
    <property type="term" value="F:RNA cap trimethylguanosine synthase activity"/>
    <property type="evidence" value="ECO:0007669"/>
    <property type="project" value="TreeGrafter"/>
</dbReference>
<evidence type="ECO:0000256" key="3">
    <source>
        <dbReference type="ARBA" id="ARBA00047418"/>
    </source>
</evidence>
<dbReference type="GO" id="GO:0005634">
    <property type="term" value="C:nucleus"/>
    <property type="evidence" value="ECO:0007669"/>
    <property type="project" value="TreeGrafter"/>
</dbReference>
<dbReference type="SUPFAM" id="SSF53335">
    <property type="entry name" value="S-adenosyl-L-methionine-dependent methyltransferases"/>
    <property type="match status" value="1"/>
</dbReference>
<evidence type="ECO:0000256" key="5">
    <source>
        <dbReference type="ARBA" id="ARBA00048763"/>
    </source>
</evidence>
<dbReference type="EMBL" id="LPNL01000003">
    <property type="protein sequence ID" value="OEJ90109.1"/>
    <property type="molecule type" value="Genomic_DNA"/>
</dbReference>
<dbReference type="InterPro" id="IPR029063">
    <property type="entry name" value="SAM-dependent_MTases_sf"/>
</dbReference>
<comment type="catalytic activity">
    <reaction evidence="3">
        <text>a 5'-end (N(2),N(7)-dimethyl 5'-triphosphoguanosine)-ribonucleoside in snoRNA + S-adenosyl-L-methionine = a 5'-end (N(2),N(2),N(7)-trimethyl 5'-triphosphoguanosine)-ribonucleoside in snoRNA + S-adenosyl-L-homocysteine + H(+)</text>
        <dbReference type="Rhea" id="RHEA:78507"/>
        <dbReference type="Rhea" id="RHEA-COMP:19088"/>
        <dbReference type="Rhea" id="RHEA-COMP:19090"/>
        <dbReference type="ChEBI" id="CHEBI:15378"/>
        <dbReference type="ChEBI" id="CHEBI:57856"/>
        <dbReference type="ChEBI" id="CHEBI:59789"/>
        <dbReference type="ChEBI" id="CHEBI:167623"/>
        <dbReference type="ChEBI" id="CHEBI:172880"/>
    </reaction>
    <physiologicalReaction direction="left-to-right" evidence="3">
        <dbReference type="Rhea" id="RHEA:78508"/>
    </physiologicalReaction>
</comment>
<feature type="compositionally biased region" description="Polar residues" evidence="8">
    <location>
        <begin position="240"/>
        <end position="249"/>
    </location>
</feature>
<comment type="catalytic activity">
    <reaction evidence="5">
        <text>a 5'-end (N(2),N(7)-dimethyl 5'-triphosphoguanosine)-ribonucleoside in snRNA + S-adenosyl-L-methionine = a 5'-end (N(2),N(2),N(7)-trimethyl 5'-triphosphoguanosine)-ribonucleoside in snRNA + S-adenosyl-L-homocysteine + H(+)</text>
        <dbReference type="Rhea" id="RHEA:78479"/>
        <dbReference type="Rhea" id="RHEA-COMP:19087"/>
        <dbReference type="Rhea" id="RHEA-COMP:19089"/>
        <dbReference type="ChEBI" id="CHEBI:15378"/>
        <dbReference type="ChEBI" id="CHEBI:57856"/>
        <dbReference type="ChEBI" id="CHEBI:59789"/>
        <dbReference type="ChEBI" id="CHEBI:167623"/>
        <dbReference type="ChEBI" id="CHEBI:172880"/>
    </reaction>
    <physiologicalReaction direction="left-to-right" evidence="5">
        <dbReference type="Rhea" id="RHEA:78480"/>
    </physiologicalReaction>
</comment>
<dbReference type="OrthoDB" id="3972642at2759"/>
<proteinExistence type="inferred from homology"/>
<dbReference type="PANTHER" id="PTHR14741">
    <property type="entry name" value="S-ADENOSYLMETHIONINE-DEPENDENT METHYLTRANSFERASE RELATED"/>
    <property type="match status" value="1"/>
</dbReference>
<reference evidence="10" key="1">
    <citation type="journal article" date="2016" name="Genome Announc.">
        <title>Genome sequences of three species of Hanseniaspora isolated from spontaneous wine fermentations.</title>
        <authorList>
            <person name="Sternes P.R."/>
            <person name="Lee D."/>
            <person name="Kutyna D.R."/>
            <person name="Borneman A.R."/>
        </authorList>
    </citation>
    <scope>NUCLEOTIDE SEQUENCE [LARGE SCALE GENOMIC DNA]</scope>
    <source>
        <strain evidence="10">AWRI3578</strain>
    </source>
</reference>
<protein>
    <recommendedName>
        <fullName evidence="1">Trimethylguanosine synthase</fullName>
    </recommendedName>
    <alternativeName>
        <fullName evidence="7">Cap-specific guanine-N(2) methyltransferase</fullName>
    </alternativeName>
</protein>
<evidence type="ECO:0000256" key="2">
    <source>
        <dbReference type="ARBA" id="ARBA00025783"/>
    </source>
</evidence>